<feature type="domain" description="N-acetyltransferase" evidence="3">
    <location>
        <begin position="151"/>
        <end position="307"/>
    </location>
</feature>
<dbReference type="AlphaFoldDB" id="A0A3D9B1J3"/>
<dbReference type="PANTHER" id="PTHR13947:SF37">
    <property type="entry name" value="LD18367P"/>
    <property type="match status" value="1"/>
</dbReference>
<dbReference type="Pfam" id="PF00583">
    <property type="entry name" value="Acetyltransf_1"/>
    <property type="match status" value="1"/>
</dbReference>
<sequence>MKKQTAQIRSFNRFYTKHIGLLESSFLDSEYSLTDVRILFEIGNNDQITSQQISNALNVDKGYLSRILRSLIAKGLVIKFQSINDKRNFNLKLSESGEILLQSLDSRSDNLVEQLIKNLNGTEKELLINSMNNIKTLLEPDYNKSSLADRVTFREELKPGDIGYLIHLHGKLYAEESGYSLDFENYVIKTFYEFLQHYSPEKDRIWLAEYNGKIEGCIAIIGQSNNEAQLRWFLITPLLRGTGIGKKLFTSAIEYCRNRKYDNLFLMTTNKQGKAISMYEKAGFVKTESIKSLQWGQEMVEERFDLKLS</sequence>
<dbReference type="CDD" id="cd04301">
    <property type="entry name" value="NAT_SF"/>
    <property type="match status" value="1"/>
</dbReference>
<dbReference type="GO" id="GO:0008080">
    <property type="term" value="F:N-acetyltransferase activity"/>
    <property type="evidence" value="ECO:0007669"/>
    <property type="project" value="InterPro"/>
</dbReference>
<evidence type="ECO:0000256" key="1">
    <source>
        <dbReference type="ARBA" id="ARBA00022679"/>
    </source>
</evidence>
<dbReference type="InterPro" id="IPR000835">
    <property type="entry name" value="HTH_MarR-typ"/>
</dbReference>
<dbReference type="InterPro" id="IPR016181">
    <property type="entry name" value="Acyl_CoA_acyltransferase"/>
</dbReference>
<evidence type="ECO:0000313" key="4">
    <source>
        <dbReference type="EMBL" id="REC47530.1"/>
    </source>
</evidence>
<accession>A0A3D9B1J3</accession>
<keyword evidence="5" id="KW-1185">Reference proteome</keyword>
<dbReference type="InterPro" id="IPR000182">
    <property type="entry name" value="GNAT_dom"/>
</dbReference>
<comment type="caution">
    <text evidence="4">The sequence shown here is derived from an EMBL/GenBank/DDBJ whole genome shotgun (WGS) entry which is preliminary data.</text>
</comment>
<name>A0A3D9B1J3_9FLAO</name>
<gene>
    <name evidence="4" type="ORF">DRF67_10840</name>
</gene>
<evidence type="ECO:0000259" key="3">
    <source>
        <dbReference type="PROSITE" id="PS51186"/>
    </source>
</evidence>
<dbReference type="Gene3D" id="1.10.10.10">
    <property type="entry name" value="Winged helix-like DNA-binding domain superfamily/Winged helix DNA-binding domain"/>
    <property type="match status" value="1"/>
</dbReference>
<evidence type="ECO:0000259" key="2">
    <source>
        <dbReference type="PROSITE" id="PS50995"/>
    </source>
</evidence>
<dbReference type="InterPro" id="IPR036390">
    <property type="entry name" value="WH_DNA-bd_sf"/>
</dbReference>
<proteinExistence type="predicted"/>
<dbReference type="GO" id="GO:0003700">
    <property type="term" value="F:DNA-binding transcription factor activity"/>
    <property type="evidence" value="ECO:0007669"/>
    <property type="project" value="InterPro"/>
</dbReference>
<protein>
    <submittedName>
        <fullName evidence="4">GNAT family N-acetyltransferase</fullName>
    </submittedName>
</protein>
<dbReference type="InterPro" id="IPR050769">
    <property type="entry name" value="NAT_camello-type"/>
</dbReference>
<dbReference type="PRINTS" id="PR00598">
    <property type="entry name" value="HTHMARR"/>
</dbReference>
<organism evidence="4 5">
    <name type="scientific">Chryseobacterium pennipullorum</name>
    <dbReference type="NCBI Taxonomy" id="2258963"/>
    <lineage>
        <taxon>Bacteria</taxon>
        <taxon>Pseudomonadati</taxon>
        <taxon>Bacteroidota</taxon>
        <taxon>Flavobacteriia</taxon>
        <taxon>Flavobacteriales</taxon>
        <taxon>Weeksellaceae</taxon>
        <taxon>Chryseobacterium group</taxon>
        <taxon>Chryseobacterium</taxon>
    </lineage>
</organism>
<evidence type="ECO:0000313" key="5">
    <source>
        <dbReference type="Proteomes" id="UP000256257"/>
    </source>
</evidence>
<dbReference type="EMBL" id="QNVV01000008">
    <property type="protein sequence ID" value="REC47530.1"/>
    <property type="molecule type" value="Genomic_DNA"/>
</dbReference>
<dbReference type="Proteomes" id="UP000256257">
    <property type="component" value="Unassembled WGS sequence"/>
</dbReference>
<dbReference type="InterPro" id="IPR036388">
    <property type="entry name" value="WH-like_DNA-bd_sf"/>
</dbReference>
<dbReference type="SUPFAM" id="SSF46785">
    <property type="entry name" value="Winged helix' DNA-binding domain"/>
    <property type="match status" value="1"/>
</dbReference>
<dbReference type="Pfam" id="PF01047">
    <property type="entry name" value="MarR"/>
    <property type="match status" value="1"/>
</dbReference>
<dbReference type="OrthoDB" id="5419426at2"/>
<dbReference type="PROSITE" id="PS51186">
    <property type="entry name" value="GNAT"/>
    <property type="match status" value="1"/>
</dbReference>
<dbReference type="SUPFAM" id="SSF55729">
    <property type="entry name" value="Acyl-CoA N-acyltransferases (Nat)"/>
    <property type="match status" value="1"/>
</dbReference>
<feature type="domain" description="HTH marR-type" evidence="2">
    <location>
        <begin position="1"/>
        <end position="136"/>
    </location>
</feature>
<dbReference type="Gene3D" id="3.40.630.30">
    <property type="match status" value="1"/>
</dbReference>
<dbReference type="RefSeq" id="WP_115928323.1">
    <property type="nucleotide sequence ID" value="NZ_QNVV01000008.1"/>
</dbReference>
<dbReference type="SMART" id="SM00347">
    <property type="entry name" value="HTH_MARR"/>
    <property type="match status" value="1"/>
</dbReference>
<reference evidence="4 5" key="1">
    <citation type="submission" date="2018-06" db="EMBL/GenBank/DDBJ databases">
        <title>Novel Chryseobacterium species.</title>
        <authorList>
            <person name="Newman J."/>
            <person name="Hugo C."/>
            <person name="Oosthuizen L."/>
            <person name="Charimba G."/>
        </authorList>
    </citation>
    <scope>NUCLEOTIDE SEQUENCE [LARGE SCALE GENOMIC DNA]</scope>
    <source>
        <strain evidence="4 5">7_F195</strain>
    </source>
</reference>
<dbReference type="PANTHER" id="PTHR13947">
    <property type="entry name" value="GNAT FAMILY N-ACETYLTRANSFERASE"/>
    <property type="match status" value="1"/>
</dbReference>
<dbReference type="PROSITE" id="PS50995">
    <property type="entry name" value="HTH_MARR_2"/>
    <property type="match status" value="1"/>
</dbReference>
<keyword evidence="1 4" id="KW-0808">Transferase</keyword>